<dbReference type="InterPro" id="IPR016032">
    <property type="entry name" value="Sig_transdc_resp-reg_C-effctor"/>
</dbReference>
<keyword evidence="2" id="KW-0804">Transcription</keyword>
<name>A0A657M5V3_STAHO</name>
<evidence type="ECO:0000256" key="1">
    <source>
        <dbReference type="ARBA" id="ARBA00023015"/>
    </source>
</evidence>
<evidence type="ECO:0000313" key="5">
    <source>
        <dbReference type="Proteomes" id="UP000509636"/>
    </source>
</evidence>
<dbReference type="EMBL" id="CP054550">
    <property type="protein sequence ID" value="QKQ29485.1"/>
    <property type="molecule type" value="Genomic_DNA"/>
</dbReference>
<protein>
    <submittedName>
        <fullName evidence="4">Sigma-70 family RNA polymerase sigma factor</fullName>
    </submittedName>
</protein>
<evidence type="ECO:0000256" key="2">
    <source>
        <dbReference type="ARBA" id="ARBA00023163"/>
    </source>
</evidence>
<evidence type="ECO:0000259" key="3">
    <source>
        <dbReference type="Pfam" id="PF08281"/>
    </source>
</evidence>
<dbReference type="InterPro" id="IPR013249">
    <property type="entry name" value="RNA_pol_sigma70_r4_t2"/>
</dbReference>
<dbReference type="GO" id="GO:0003677">
    <property type="term" value="F:DNA binding"/>
    <property type="evidence" value="ECO:0007669"/>
    <property type="project" value="InterPro"/>
</dbReference>
<dbReference type="GO" id="GO:0016987">
    <property type="term" value="F:sigma factor activity"/>
    <property type="evidence" value="ECO:0007669"/>
    <property type="project" value="InterPro"/>
</dbReference>
<dbReference type="RefSeq" id="WP_002455172.1">
    <property type="nucleotide sequence ID" value="NZ_CP033732.1"/>
</dbReference>
<evidence type="ECO:0000313" key="4">
    <source>
        <dbReference type="EMBL" id="QKQ29485.1"/>
    </source>
</evidence>
<proteinExistence type="predicted"/>
<dbReference type="AlphaFoldDB" id="A0A657M5V3"/>
<feature type="domain" description="RNA polymerase sigma factor 70 region 4 type 2" evidence="3">
    <location>
        <begin position="103"/>
        <end position="135"/>
    </location>
</feature>
<organism evidence="4 5">
    <name type="scientific">Staphylococcus hominis</name>
    <dbReference type="NCBI Taxonomy" id="1290"/>
    <lineage>
        <taxon>Bacteria</taxon>
        <taxon>Bacillati</taxon>
        <taxon>Bacillota</taxon>
        <taxon>Bacilli</taxon>
        <taxon>Bacillales</taxon>
        <taxon>Staphylococcaceae</taxon>
        <taxon>Staphylococcus</taxon>
    </lineage>
</organism>
<dbReference type="Pfam" id="PF08281">
    <property type="entry name" value="Sigma70_r4_2"/>
    <property type="match status" value="1"/>
</dbReference>
<dbReference type="InterPro" id="IPR036388">
    <property type="entry name" value="WH-like_DNA-bd_sf"/>
</dbReference>
<reference evidence="4 5" key="1">
    <citation type="submission" date="2019-09" db="EMBL/GenBank/DDBJ databases">
        <title>FDA dAtabase for Regulatory Grade micrObial Sequences (FDA-ARGOS): Supporting development and validation of Infectious Disease Dx tests.</title>
        <authorList>
            <person name="Sciortino C."/>
            <person name="Tallon L."/>
            <person name="Sadzewicz L."/>
            <person name="Vavikolanu K."/>
            <person name="Mehta A."/>
            <person name="Aluvathingal J."/>
            <person name="Nadendla S."/>
            <person name="Nandy P."/>
            <person name="Geyer C."/>
            <person name="Yan Y."/>
            <person name="Sichtig H."/>
        </authorList>
    </citation>
    <scope>NUCLEOTIDE SEQUENCE [LARGE SCALE GENOMIC DNA]</scope>
    <source>
        <strain evidence="4 5">FDAARGOS_661</strain>
    </source>
</reference>
<gene>
    <name evidence="4" type="ORF">FOB69_11915</name>
</gene>
<dbReference type="NCBIfam" id="TIGR02937">
    <property type="entry name" value="sigma70-ECF"/>
    <property type="match status" value="1"/>
</dbReference>
<dbReference type="SUPFAM" id="SSF46894">
    <property type="entry name" value="C-terminal effector domain of the bipartite response regulators"/>
    <property type="match status" value="1"/>
</dbReference>
<dbReference type="Proteomes" id="UP000509636">
    <property type="component" value="Chromosome"/>
</dbReference>
<dbReference type="InterPro" id="IPR014284">
    <property type="entry name" value="RNA_pol_sigma-70_dom"/>
</dbReference>
<dbReference type="Gene3D" id="1.10.10.10">
    <property type="entry name" value="Winged helix-like DNA-binding domain superfamily/Winged helix DNA-binding domain"/>
    <property type="match status" value="1"/>
</dbReference>
<dbReference type="GeneID" id="58107038"/>
<keyword evidence="1" id="KW-0805">Transcription regulation</keyword>
<sequence length="148" mass="18105">MIHHLLRQYRITYNYDEFYQLLLIKLWEISKIYNPSSSVSLSSFIYQRLKFYLIDLFRKEQLKIDCLDIAALPHSLTYTLKDESFFNDFKYILNSNEYQWLIYYLHGYKQYEIAKKMNVSDTTIKKYKSSARIKLQQYYLEGDWHVTS</sequence>
<accession>A0A657M5V3</accession>
<dbReference type="GO" id="GO:0006352">
    <property type="term" value="P:DNA-templated transcription initiation"/>
    <property type="evidence" value="ECO:0007669"/>
    <property type="project" value="InterPro"/>
</dbReference>